<keyword evidence="8" id="KW-1185">Reference proteome</keyword>
<sequence>MSQFDQIKLEIFSWTKISHGLFDYQNKDCRCCHIKADIASQVFLRIENAVKTFKTLGKAKQFKEENCRYVGRKQDIETCSFLFCFLYSEGKLNIYSYNQLEVILNYFDDNLSLTEIDLQLGSLFEGCVDVKEAKDLLKFLSAEPFSKDLWKVAKTLDWRKNYRSFKLVSKGVEIFKGNIIKMGRLKMRLMDMKLQGHNAIEKSKERVLSYQIPALSEEDGPVDVRDISIEASELSEEIPPCRFCLSNVMDDKNNPLINPCSCKGTQGLLHLDCLKSWMESSRNHKVFSQHSEMYTWKALQCELCKTPYPFKICFGGKTESLLQFKIPDGEFLAFETFLKEGSDKATSKSVYILNLEETGNYRVGRSHEVEFHIEDISVSRFHGELQVTQNKVFMQDYKSKYGTQILVKGEQIIDEADCTKNMFQVGRAWLMPGIFSCCRKKQNIEEPTERRDLDRNPIEGRQIQETHGNLLDSQIFLKLEQDIEDLQKDRDSVFYLDDDFYNKLVGIYNQDQKTNRRSIEVYDPKETVDDLRPQEDSKKEESDSSDSEDDNSNSSGINESDESDSTPFQDSESIGGSSIAGVGVTNMRSQVIQKKGAIFKAIPK</sequence>
<dbReference type="SUPFAM" id="SSF57850">
    <property type="entry name" value="RING/U-box"/>
    <property type="match status" value="1"/>
</dbReference>
<proteinExistence type="predicted"/>
<feature type="compositionally biased region" description="Basic and acidic residues" evidence="4">
    <location>
        <begin position="518"/>
        <end position="542"/>
    </location>
</feature>
<dbReference type="InterPro" id="IPR008984">
    <property type="entry name" value="SMAD_FHA_dom_sf"/>
</dbReference>
<keyword evidence="3" id="KW-0862">Zinc</keyword>
<evidence type="ECO:0000259" key="6">
    <source>
        <dbReference type="PROSITE" id="PS51292"/>
    </source>
</evidence>
<dbReference type="Pfam" id="PF12906">
    <property type="entry name" value="RINGv"/>
    <property type="match status" value="1"/>
</dbReference>
<dbReference type="InterPro" id="IPR000253">
    <property type="entry name" value="FHA_dom"/>
</dbReference>
<dbReference type="EMBL" id="CAMPGE010003377">
    <property type="protein sequence ID" value="CAI2362210.1"/>
    <property type="molecule type" value="Genomic_DNA"/>
</dbReference>
<evidence type="ECO:0000313" key="8">
    <source>
        <dbReference type="Proteomes" id="UP001295684"/>
    </source>
</evidence>
<dbReference type="GO" id="GO:0008270">
    <property type="term" value="F:zinc ion binding"/>
    <property type="evidence" value="ECO:0007669"/>
    <property type="project" value="UniProtKB-KW"/>
</dbReference>
<dbReference type="Gene3D" id="3.30.40.10">
    <property type="entry name" value="Zinc/RING finger domain, C3HC4 (zinc finger)"/>
    <property type="match status" value="1"/>
</dbReference>
<dbReference type="SUPFAM" id="SSF49879">
    <property type="entry name" value="SMAD/FHA domain"/>
    <property type="match status" value="1"/>
</dbReference>
<dbReference type="PROSITE" id="PS50006">
    <property type="entry name" value="FHA_DOMAIN"/>
    <property type="match status" value="1"/>
</dbReference>
<feature type="region of interest" description="Disordered" evidence="4">
    <location>
        <begin position="518"/>
        <end position="586"/>
    </location>
</feature>
<dbReference type="Gene3D" id="2.60.200.20">
    <property type="match status" value="1"/>
</dbReference>
<protein>
    <submittedName>
        <fullName evidence="7">Uncharacterized protein</fullName>
    </submittedName>
</protein>
<name>A0AAD1U6F3_EUPCR</name>
<dbReference type="CDD" id="cd00060">
    <property type="entry name" value="FHA"/>
    <property type="match status" value="1"/>
</dbReference>
<organism evidence="7 8">
    <name type="scientific">Euplotes crassus</name>
    <dbReference type="NCBI Taxonomy" id="5936"/>
    <lineage>
        <taxon>Eukaryota</taxon>
        <taxon>Sar</taxon>
        <taxon>Alveolata</taxon>
        <taxon>Ciliophora</taxon>
        <taxon>Intramacronucleata</taxon>
        <taxon>Spirotrichea</taxon>
        <taxon>Hypotrichia</taxon>
        <taxon>Euplotida</taxon>
        <taxon>Euplotidae</taxon>
        <taxon>Moneuplotes</taxon>
    </lineage>
</organism>
<keyword evidence="2" id="KW-0863">Zinc-finger</keyword>
<reference evidence="7" key="1">
    <citation type="submission" date="2023-07" db="EMBL/GenBank/DDBJ databases">
        <authorList>
            <consortium name="AG Swart"/>
            <person name="Singh M."/>
            <person name="Singh A."/>
            <person name="Seah K."/>
            <person name="Emmerich C."/>
        </authorList>
    </citation>
    <scope>NUCLEOTIDE SEQUENCE</scope>
    <source>
        <strain evidence="7">DP1</strain>
    </source>
</reference>
<feature type="domain" description="FHA" evidence="5">
    <location>
        <begin position="361"/>
        <end position="405"/>
    </location>
</feature>
<evidence type="ECO:0000256" key="1">
    <source>
        <dbReference type="ARBA" id="ARBA00022723"/>
    </source>
</evidence>
<dbReference type="SMART" id="SM00744">
    <property type="entry name" value="RINGv"/>
    <property type="match status" value="1"/>
</dbReference>
<gene>
    <name evidence="7" type="ORF">ECRASSUSDP1_LOCUS3532</name>
</gene>
<dbReference type="PANTHER" id="PTHR46210:SF1">
    <property type="entry name" value="FHA DOMAIN-CONTAINING PROTEIN"/>
    <property type="match status" value="1"/>
</dbReference>
<dbReference type="PROSITE" id="PS51292">
    <property type="entry name" value="ZF_RING_CH"/>
    <property type="match status" value="1"/>
</dbReference>
<dbReference type="AlphaFoldDB" id="A0AAD1U6F3"/>
<accession>A0AAD1U6F3</accession>
<dbReference type="PANTHER" id="PTHR46210">
    <property type="entry name" value="FHA DOMAIN-CONTAINING PROTEIN"/>
    <property type="match status" value="1"/>
</dbReference>
<evidence type="ECO:0000313" key="7">
    <source>
        <dbReference type="EMBL" id="CAI2362210.1"/>
    </source>
</evidence>
<evidence type="ECO:0000256" key="3">
    <source>
        <dbReference type="ARBA" id="ARBA00022833"/>
    </source>
</evidence>
<comment type="caution">
    <text evidence="7">The sequence shown here is derived from an EMBL/GenBank/DDBJ whole genome shotgun (WGS) entry which is preliminary data.</text>
</comment>
<keyword evidence="1" id="KW-0479">Metal-binding</keyword>
<dbReference type="Pfam" id="PF00498">
    <property type="entry name" value="FHA"/>
    <property type="match status" value="1"/>
</dbReference>
<dbReference type="CDD" id="cd16495">
    <property type="entry name" value="RING_CH-C4HC3_MARCH"/>
    <property type="match status" value="1"/>
</dbReference>
<evidence type="ECO:0000259" key="5">
    <source>
        <dbReference type="PROSITE" id="PS50006"/>
    </source>
</evidence>
<feature type="compositionally biased region" description="Low complexity" evidence="4">
    <location>
        <begin position="571"/>
        <end position="584"/>
    </location>
</feature>
<evidence type="ECO:0000256" key="4">
    <source>
        <dbReference type="SAM" id="MobiDB-lite"/>
    </source>
</evidence>
<dbReference type="InterPro" id="IPR013083">
    <property type="entry name" value="Znf_RING/FYVE/PHD"/>
</dbReference>
<evidence type="ECO:0000256" key="2">
    <source>
        <dbReference type="ARBA" id="ARBA00022771"/>
    </source>
</evidence>
<feature type="domain" description="RING-CH-type" evidence="6">
    <location>
        <begin position="233"/>
        <end position="311"/>
    </location>
</feature>
<dbReference type="InterPro" id="IPR011016">
    <property type="entry name" value="Znf_RING-CH"/>
</dbReference>
<dbReference type="Proteomes" id="UP001295684">
    <property type="component" value="Unassembled WGS sequence"/>
</dbReference>